<protein>
    <submittedName>
        <fullName evidence="1">Uncharacterized protein</fullName>
    </submittedName>
</protein>
<reference evidence="1" key="1">
    <citation type="journal article" date="2014" name="Int. J. Syst. Evol. Microbiol.">
        <title>Complete genome sequence of Corynebacterium casei LMG S-19264T (=DSM 44701T), isolated from a smear-ripened cheese.</title>
        <authorList>
            <consortium name="US DOE Joint Genome Institute (JGI-PGF)"/>
            <person name="Walter F."/>
            <person name="Albersmeier A."/>
            <person name="Kalinowski J."/>
            <person name="Ruckert C."/>
        </authorList>
    </citation>
    <scope>NUCLEOTIDE SEQUENCE</scope>
    <source>
        <strain evidence="1">VKM Ac-1401</strain>
    </source>
</reference>
<dbReference type="RefSeq" id="WP_271176033.1">
    <property type="nucleotide sequence ID" value="NZ_BAAAJO010000001.1"/>
</dbReference>
<dbReference type="AlphaFoldDB" id="A0A9W6H7G9"/>
<organism evidence="1 2">
    <name type="scientific">Leifsonia poae</name>
    <dbReference type="NCBI Taxonomy" id="110933"/>
    <lineage>
        <taxon>Bacteria</taxon>
        <taxon>Bacillati</taxon>
        <taxon>Actinomycetota</taxon>
        <taxon>Actinomycetes</taxon>
        <taxon>Micrococcales</taxon>
        <taxon>Microbacteriaceae</taxon>
        <taxon>Leifsonia</taxon>
    </lineage>
</organism>
<proteinExistence type="predicted"/>
<dbReference type="EMBL" id="BSEN01000003">
    <property type="protein sequence ID" value="GLJ75349.1"/>
    <property type="molecule type" value="Genomic_DNA"/>
</dbReference>
<keyword evidence="2" id="KW-1185">Reference proteome</keyword>
<sequence length="161" mass="17390">MAGVGATIGWVEAVHLGDIAWRASLMDVVGELQQDYDVRFAERGEPVGVLVVAYRAADHQLVVNGRKVAEWVLGYPLGSLEAVVLVACDRCAPDLSIGPVRQLLAAQVPAQVPLTSAYRANTVPELGYSLKQLLATYVRQKDLSGRSVAKKEHLTIRGDDL</sequence>
<dbReference type="Proteomes" id="UP001142372">
    <property type="component" value="Unassembled WGS sequence"/>
</dbReference>
<name>A0A9W6H7G9_9MICO</name>
<comment type="caution">
    <text evidence="1">The sequence shown here is derived from an EMBL/GenBank/DDBJ whole genome shotgun (WGS) entry which is preliminary data.</text>
</comment>
<reference evidence="1" key="2">
    <citation type="submission" date="2023-01" db="EMBL/GenBank/DDBJ databases">
        <authorList>
            <person name="Sun Q."/>
            <person name="Evtushenko L."/>
        </authorList>
    </citation>
    <scope>NUCLEOTIDE SEQUENCE</scope>
    <source>
        <strain evidence="1">VKM Ac-1401</strain>
    </source>
</reference>
<accession>A0A9W6H7G9</accession>
<evidence type="ECO:0000313" key="2">
    <source>
        <dbReference type="Proteomes" id="UP001142372"/>
    </source>
</evidence>
<evidence type="ECO:0000313" key="1">
    <source>
        <dbReference type="EMBL" id="GLJ75349.1"/>
    </source>
</evidence>
<gene>
    <name evidence="1" type="ORF">GCM10017584_09230</name>
</gene>